<evidence type="ECO:0000256" key="3">
    <source>
        <dbReference type="ARBA" id="ARBA00022989"/>
    </source>
</evidence>
<dbReference type="EMBL" id="QNUK01001397">
    <property type="protein sequence ID" value="KAF5882404.1"/>
    <property type="molecule type" value="Genomic_DNA"/>
</dbReference>
<dbReference type="SMART" id="SM00303">
    <property type="entry name" value="GPS"/>
    <property type="match status" value="2"/>
</dbReference>
<dbReference type="AlphaFoldDB" id="A0A8J4TA68"/>
<keyword evidence="4" id="KW-0472">Membrane</keyword>
<keyword evidence="9" id="KW-1185">Reference proteome</keyword>
<dbReference type="PANTHER" id="PTHR12011:SF469">
    <property type="entry name" value="ADHESION G PROTEIN-COUPLED RECEPTOR E1-RELATED"/>
    <property type="match status" value="1"/>
</dbReference>
<evidence type="ECO:0000256" key="4">
    <source>
        <dbReference type="ARBA" id="ARBA00023136"/>
    </source>
</evidence>
<name>A0A8J4TA68_CLAMG</name>
<keyword evidence="8" id="KW-0675">Receptor</keyword>
<dbReference type="Gene3D" id="2.60.220.50">
    <property type="match status" value="2"/>
</dbReference>
<dbReference type="InterPro" id="IPR057244">
    <property type="entry name" value="GAIN_B"/>
</dbReference>
<dbReference type="Pfam" id="PF01825">
    <property type="entry name" value="GPS"/>
    <property type="match status" value="2"/>
</dbReference>
<evidence type="ECO:0000256" key="5">
    <source>
        <dbReference type="ARBA" id="ARBA00023157"/>
    </source>
</evidence>
<dbReference type="InterPro" id="IPR046338">
    <property type="entry name" value="GAIN_dom_sf"/>
</dbReference>
<keyword evidence="2" id="KW-0812">Transmembrane</keyword>
<evidence type="ECO:0000256" key="2">
    <source>
        <dbReference type="ARBA" id="ARBA00022692"/>
    </source>
</evidence>
<dbReference type="OrthoDB" id="1100386at2759"/>
<evidence type="ECO:0000256" key="6">
    <source>
        <dbReference type="SAM" id="MobiDB-lite"/>
    </source>
</evidence>
<evidence type="ECO:0000313" key="9">
    <source>
        <dbReference type="Proteomes" id="UP000727407"/>
    </source>
</evidence>
<evidence type="ECO:0000256" key="1">
    <source>
        <dbReference type="ARBA" id="ARBA00004370"/>
    </source>
</evidence>
<sequence length="424" mass="46742">MEFYITPSSYSTPSRAPSSSSSTAFSTMRSGRSTGKCCVLCAFPATHWQPPVLSGVNLKGPRTTNYGPKQPKHQHDKGSYDVLLDGDEESYLSSLMKLTACLITFELDQPHQRTFLNGLLALNENLVCKMVKKTSTSSSISIYAQNLEVQILMVGPDIALTDIQTLTTSSASLDIDLIGISKETNGPIYVAFLSYTSLNNVLKQTFSDSFMDCNKTIMSTVVSTIATDYFDFQIPVNFTLKHINETKGLDPEGILSCAQRKWLLWDVGGCRVTQTNSTHTVCSCDQLETLALFMLTIPCKVLAPKSTLFCVSWENTRWVEDGCDIIETNISHTVCSCNQLGTFALIMETGLCMNNLTVLCTENLLNKDLYNTAPEFPQKNLLETRSNPGEVLSWTWLTGIGYLIPLGVLGMSGVCFPKGYVDEE</sequence>
<dbReference type="GO" id="GO:0004930">
    <property type="term" value="F:G protein-coupled receptor activity"/>
    <property type="evidence" value="ECO:0007669"/>
    <property type="project" value="TreeGrafter"/>
</dbReference>
<comment type="subcellular location">
    <subcellularLocation>
        <location evidence="1">Membrane</location>
    </subcellularLocation>
</comment>
<dbReference type="GO" id="GO:0007189">
    <property type="term" value="P:adenylate cyclase-activating G protein-coupled receptor signaling pathway"/>
    <property type="evidence" value="ECO:0007669"/>
    <property type="project" value="TreeGrafter"/>
</dbReference>
<dbReference type="PANTHER" id="PTHR12011">
    <property type="entry name" value="ADHESION G-PROTEIN COUPLED RECEPTOR"/>
    <property type="match status" value="1"/>
</dbReference>
<organism evidence="8 9">
    <name type="scientific">Clarias magur</name>
    <name type="common">Asian catfish</name>
    <name type="synonym">Macropteronotus magur</name>
    <dbReference type="NCBI Taxonomy" id="1594786"/>
    <lineage>
        <taxon>Eukaryota</taxon>
        <taxon>Metazoa</taxon>
        <taxon>Chordata</taxon>
        <taxon>Craniata</taxon>
        <taxon>Vertebrata</taxon>
        <taxon>Euteleostomi</taxon>
        <taxon>Actinopterygii</taxon>
        <taxon>Neopterygii</taxon>
        <taxon>Teleostei</taxon>
        <taxon>Ostariophysi</taxon>
        <taxon>Siluriformes</taxon>
        <taxon>Clariidae</taxon>
        <taxon>Clarias</taxon>
    </lineage>
</organism>
<dbReference type="InterPro" id="IPR000203">
    <property type="entry name" value="GPS"/>
</dbReference>
<dbReference type="GO" id="GO:0005886">
    <property type="term" value="C:plasma membrane"/>
    <property type="evidence" value="ECO:0007669"/>
    <property type="project" value="TreeGrafter"/>
</dbReference>
<dbReference type="Proteomes" id="UP000727407">
    <property type="component" value="Unassembled WGS sequence"/>
</dbReference>
<reference evidence="8" key="1">
    <citation type="submission" date="2020-07" db="EMBL/GenBank/DDBJ databases">
        <title>Clarias magur genome sequencing, assembly and annotation.</title>
        <authorList>
            <person name="Kushwaha B."/>
            <person name="Kumar R."/>
            <person name="Das P."/>
            <person name="Joshi C.G."/>
            <person name="Kumar D."/>
            <person name="Nagpure N.S."/>
            <person name="Pandey M."/>
            <person name="Agarwal S."/>
            <person name="Srivastava S."/>
            <person name="Singh M."/>
            <person name="Sahoo L."/>
            <person name="Jayasankar P."/>
            <person name="Meher P.K."/>
            <person name="Koringa P.G."/>
            <person name="Iquebal M.A."/>
            <person name="Das S.P."/>
            <person name="Bit A."/>
            <person name="Patnaik S."/>
            <person name="Patel N."/>
            <person name="Shah T.M."/>
            <person name="Hinsu A."/>
            <person name="Jena J.K."/>
        </authorList>
    </citation>
    <scope>NUCLEOTIDE SEQUENCE</scope>
    <source>
        <strain evidence="8">CIFAMagur01</strain>
        <tissue evidence="8">Testis</tissue>
    </source>
</reference>
<gene>
    <name evidence="8" type="ORF">DAT39_023049</name>
</gene>
<dbReference type="PROSITE" id="PS50221">
    <property type="entry name" value="GAIN_B"/>
    <property type="match status" value="1"/>
</dbReference>
<evidence type="ECO:0000259" key="7">
    <source>
        <dbReference type="PROSITE" id="PS50221"/>
    </source>
</evidence>
<proteinExistence type="predicted"/>
<feature type="domain" description="GAIN-B" evidence="7">
    <location>
        <begin position="136"/>
        <end position="300"/>
    </location>
</feature>
<comment type="caution">
    <text evidence="8">The sequence shown here is derived from an EMBL/GenBank/DDBJ whole genome shotgun (WGS) entry which is preliminary data.</text>
</comment>
<accession>A0A8J4TA68</accession>
<protein>
    <submittedName>
        <fullName evidence="8">Adhesion G protein-coupled receptor E3-like</fullName>
    </submittedName>
</protein>
<keyword evidence="5" id="KW-1015">Disulfide bond</keyword>
<feature type="region of interest" description="Disordered" evidence="6">
    <location>
        <begin position="1"/>
        <end position="27"/>
    </location>
</feature>
<keyword evidence="3" id="KW-1133">Transmembrane helix</keyword>
<evidence type="ECO:0000313" key="8">
    <source>
        <dbReference type="EMBL" id="KAF5882404.1"/>
    </source>
</evidence>